<dbReference type="Proteomes" id="UP001597216">
    <property type="component" value="Unassembled WGS sequence"/>
</dbReference>
<evidence type="ECO:0000259" key="1">
    <source>
        <dbReference type="Pfam" id="PF08818"/>
    </source>
</evidence>
<evidence type="ECO:0000313" key="2">
    <source>
        <dbReference type="EMBL" id="MFD1190255.1"/>
    </source>
</evidence>
<dbReference type="Gene3D" id="3.90.1150.200">
    <property type="match status" value="1"/>
</dbReference>
<feature type="domain" description="YdhG-like" evidence="1">
    <location>
        <begin position="17"/>
        <end position="108"/>
    </location>
</feature>
<keyword evidence="3" id="KW-1185">Reference proteome</keyword>
<dbReference type="InterPro" id="IPR014922">
    <property type="entry name" value="YdhG-like"/>
</dbReference>
<reference evidence="3" key="1">
    <citation type="journal article" date="2019" name="Int. J. Syst. Evol. Microbiol.">
        <title>The Global Catalogue of Microorganisms (GCM) 10K type strain sequencing project: providing services to taxonomists for standard genome sequencing and annotation.</title>
        <authorList>
            <consortium name="The Broad Institute Genomics Platform"/>
            <consortium name="The Broad Institute Genome Sequencing Center for Infectious Disease"/>
            <person name="Wu L."/>
            <person name="Ma J."/>
        </authorList>
    </citation>
    <scope>NUCLEOTIDE SEQUENCE [LARGE SCALE GENOMIC DNA]</scope>
    <source>
        <strain evidence="3">CCUG 55074</strain>
    </source>
</reference>
<dbReference type="SUPFAM" id="SSF159888">
    <property type="entry name" value="YdhG-like"/>
    <property type="match status" value="1"/>
</dbReference>
<sequence>MTAKTIDDYLAPLPADQRAALEALRRQILAAAPGAEECISYGMPGFRRHGVLVWMGAAKKHCALYPHGLTPEQQAELAGYDISKGTIRFTPDKPLPEDLVRAIVERRVREDDAEAARKAAKRKRP</sequence>
<gene>
    <name evidence="2" type="ORF">ACFQ27_06655</name>
</gene>
<dbReference type="EMBL" id="JBHTLQ010000011">
    <property type="protein sequence ID" value="MFD1190255.1"/>
    <property type="molecule type" value="Genomic_DNA"/>
</dbReference>
<name>A0ABW3T0V0_9CAUL</name>
<dbReference type="RefSeq" id="WP_374345021.1">
    <property type="nucleotide sequence ID" value="NZ_JBHTLQ010000011.1"/>
</dbReference>
<comment type="caution">
    <text evidence="2">The sequence shown here is derived from an EMBL/GenBank/DDBJ whole genome shotgun (WGS) entry which is preliminary data.</text>
</comment>
<organism evidence="2 3">
    <name type="scientific">Phenylobacterium conjunctum</name>
    <dbReference type="NCBI Taxonomy" id="1298959"/>
    <lineage>
        <taxon>Bacteria</taxon>
        <taxon>Pseudomonadati</taxon>
        <taxon>Pseudomonadota</taxon>
        <taxon>Alphaproteobacteria</taxon>
        <taxon>Caulobacterales</taxon>
        <taxon>Caulobacteraceae</taxon>
        <taxon>Phenylobacterium</taxon>
    </lineage>
</organism>
<proteinExistence type="predicted"/>
<accession>A0ABW3T0V0</accession>
<dbReference type="Pfam" id="PF08818">
    <property type="entry name" value="DUF1801"/>
    <property type="match status" value="1"/>
</dbReference>
<evidence type="ECO:0000313" key="3">
    <source>
        <dbReference type="Proteomes" id="UP001597216"/>
    </source>
</evidence>
<protein>
    <submittedName>
        <fullName evidence="2">Iron chaperone</fullName>
    </submittedName>
</protein>